<dbReference type="HAMAP" id="MF_01382">
    <property type="entry name" value="SecA"/>
    <property type="match status" value="1"/>
</dbReference>
<sequence length="803" mass="91330">MKTRRELKSLKRLLAKVKKSGEKIKNLSDNELKHLTVEFKDRYQSGESLDSLLPDAFAAIVEADERVLGKRPYDVQILAGAALHKGYLAEMNTGEGKTLAATMPLYLNALTGKSCMLVTTNDYLASRDGEEMGEVYSFMGLTCSYPDGNDSNTNKRTDDERKIFYSADIIYTTNGTLGFDYLFDNLVKNKSDRFLCDFNYVIIDEADSVLLDAAIMPLVISGVPRVQSNLYNLCDFFVTTLVEDIDYIEEDKAVWLTPKGVKFAESFFGIPNFYGKEYFEINRHVTLALRAHKLLENKKDYVISPDGEVELFDGATGRLMHGVKLRGGQHQAIEAKEKVEISQEYRTVASVTFQNLFMLFDKMAGMSGTLMDAKDELFEVYHKRVVKIPTNKPMIRKDHKDKYFRNARDQFHTAANDVIELHKTGQPVLVVLNSVTDTDLFSRLMIQYNIPHNVLNASNAFWEAQIIAGAGQLNAVTVATTMAGRGTDIKLGEGVKELGGLAVIGVGRMENRRSERQARGRAGRQGDPGFSQYYVSLEDDIVGAEDDEKLEKYIDGKRWISRSRIRRIVNQSQRLNNEMAEMNRKRSVQYDQVLQRQRDLIYATRKNLLDGARVEEEKIIGIAKENISDFVNHFDCIQSNKMHGRRRGRKKDSDKNTNTQQYTSMLNRYILDNISYKLDAGLSKSDMQSAATVSDYLMLRVYQGLSRQRERIGDEEAYEQFVREATLKAVDDGWVELIDYLEQLKYAVAGRASAQRNVMFEYQNEAFESFLDTEKAVKCNIIRNILLSDVKIGKDGRLQVIYP</sequence>
<evidence type="ECO:0000256" key="7">
    <source>
        <dbReference type="ARBA" id="ARBA00022840"/>
    </source>
</evidence>
<comment type="similarity">
    <text evidence="2 12">Belongs to the SecA family.</text>
</comment>
<dbReference type="CDD" id="cd18803">
    <property type="entry name" value="SF2_C_secA"/>
    <property type="match status" value="1"/>
</dbReference>
<evidence type="ECO:0000313" key="17">
    <source>
        <dbReference type="Proteomes" id="UP000285290"/>
    </source>
</evidence>
<dbReference type="NCBIfam" id="NF006630">
    <property type="entry name" value="PRK09200.1"/>
    <property type="match status" value="1"/>
</dbReference>
<dbReference type="InterPro" id="IPR011130">
    <property type="entry name" value="SecA_preprotein_X-link_dom"/>
</dbReference>
<dbReference type="InterPro" id="IPR011115">
    <property type="entry name" value="SecA_DEAD"/>
</dbReference>
<evidence type="ECO:0000256" key="2">
    <source>
        <dbReference type="ARBA" id="ARBA00007650"/>
    </source>
</evidence>
<dbReference type="SMART" id="SM00958">
    <property type="entry name" value="SecA_PP_bind"/>
    <property type="match status" value="1"/>
</dbReference>
<dbReference type="InterPro" id="IPR000185">
    <property type="entry name" value="SecA"/>
</dbReference>
<keyword evidence="3 12" id="KW-0813">Transport</keyword>
<dbReference type="NCBIfam" id="TIGR03714">
    <property type="entry name" value="secA2"/>
    <property type="match status" value="1"/>
</dbReference>
<dbReference type="GO" id="GO:0017038">
    <property type="term" value="P:protein import"/>
    <property type="evidence" value="ECO:0007669"/>
    <property type="project" value="InterPro"/>
</dbReference>
<evidence type="ECO:0000256" key="10">
    <source>
        <dbReference type="ARBA" id="ARBA00023010"/>
    </source>
</evidence>
<dbReference type="SUPFAM" id="SSF81767">
    <property type="entry name" value="Pre-protein crosslinking domain of SecA"/>
    <property type="match status" value="1"/>
</dbReference>
<comment type="function">
    <text evidence="12">Part of the Sec protein translocase complex. Interacts with the SecYEG preprotein conducting channel. Has a central role in coupling the hydrolysis of ATP to the transfer of proteins into and across the cell membrane, serving as an ATP-driven molecular motor driving the stepwise translocation of polypeptide chains across the membrane.</text>
</comment>
<dbReference type="CDD" id="cd17928">
    <property type="entry name" value="DEXDc_SecA"/>
    <property type="match status" value="1"/>
</dbReference>
<dbReference type="InterPro" id="IPR036670">
    <property type="entry name" value="SecA_X-link_sf"/>
</dbReference>
<dbReference type="Gene3D" id="3.90.1440.10">
    <property type="entry name" value="SecA, preprotein cross-linking domain"/>
    <property type="match status" value="1"/>
</dbReference>
<dbReference type="InterPro" id="IPR044722">
    <property type="entry name" value="SecA_SF2_C"/>
</dbReference>
<dbReference type="GO" id="GO:0005886">
    <property type="term" value="C:plasma membrane"/>
    <property type="evidence" value="ECO:0007669"/>
    <property type="project" value="UniProtKB-SubCell"/>
</dbReference>
<dbReference type="InterPro" id="IPR001650">
    <property type="entry name" value="Helicase_C-like"/>
</dbReference>
<evidence type="ECO:0000256" key="12">
    <source>
        <dbReference type="HAMAP-Rule" id="MF_01382"/>
    </source>
</evidence>
<dbReference type="Pfam" id="PF07517">
    <property type="entry name" value="SecA_DEAD"/>
    <property type="match status" value="1"/>
</dbReference>
<evidence type="ECO:0000256" key="6">
    <source>
        <dbReference type="ARBA" id="ARBA00022741"/>
    </source>
</evidence>
<dbReference type="GO" id="GO:0065002">
    <property type="term" value="P:intracellular protein transmembrane transport"/>
    <property type="evidence" value="ECO:0007669"/>
    <property type="project" value="UniProtKB-UniRule"/>
</dbReference>
<comment type="caution">
    <text evidence="16">The sequence shown here is derived from an EMBL/GenBank/DDBJ whole genome shotgun (WGS) entry which is preliminary data.</text>
</comment>
<comment type="subcellular location">
    <subcellularLocation>
        <location evidence="12">Cell membrane</location>
        <topology evidence="12">Peripheral membrane protein</topology>
        <orientation evidence="12">Cytoplasmic side</orientation>
    </subcellularLocation>
    <subcellularLocation>
        <location evidence="12">Cytoplasm</location>
    </subcellularLocation>
    <subcellularLocation>
        <location evidence="1">Membrane</location>
        <topology evidence="1">Peripheral membrane protein</topology>
    </subcellularLocation>
    <text evidence="12">Distribution is 50-50.</text>
</comment>
<evidence type="ECO:0000256" key="9">
    <source>
        <dbReference type="ARBA" id="ARBA00022967"/>
    </source>
</evidence>
<keyword evidence="5 12" id="KW-0963">Cytoplasm</keyword>
<keyword evidence="10 12" id="KW-0811">Translocation</keyword>
<reference evidence="16 17" key="1">
    <citation type="submission" date="2018-08" db="EMBL/GenBank/DDBJ databases">
        <title>A genome reference for cultivated species of the human gut microbiota.</title>
        <authorList>
            <person name="Zou Y."/>
            <person name="Xue W."/>
            <person name="Luo G."/>
        </authorList>
    </citation>
    <scope>NUCLEOTIDE SEQUENCE [LARGE SCALE GENOMIC DNA]</scope>
    <source>
        <strain evidence="16 17">AM29-10</strain>
    </source>
</reference>
<protein>
    <recommendedName>
        <fullName evidence="12">Protein translocase subunit SecA</fullName>
        <ecNumber evidence="12">7.4.2.8</ecNumber>
    </recommendedName>
</protein>
<dbReference type="SMART" id="SM00487">
    <property type="entry name" value="DEXDc"/>
    <property type="match status" value="1"/>
</dbReference>
<dbReference type="EC" id="7.4.2.8" evidence="12"/>
<dbReference type="Proteomes" id="UP000285290">
    <property type="component" value="Unassembled WGS sequence"/>
</dbReference>
<evidence type="ECO:0000313" key="16">
    <source>
        <dbReference type="EMBL" id="RHE34110.1"/>
    </source>
</evidence>
<organism evidence="16 17">
    <name type="scientific">Agathobacter rectalis</name>
    <dbReference type="NCBI Taxonomy" id="39491"/>
    <lineage>
        <taxon>Bacteria</taxon>
        <taxon>Bacillati</taxon>
        <taxon>Bacillota</taxon>
        <taxon>Clostridia</taxon>
        <taxon>Lachnospirales</taxon>
        <taxon>Lachnospiraceae</taxon>
        <taxon>Agathobacter</taxon>
    </lineage>
</organism>
<feature type="domain" description="Helicase ATP-binding" evidence="13">
    <location>
        <begin position="78"/>
        <end position="242"/>
    </location>
</feature>
<dbReference type="RefSeq" id="WP_117996273.1">
    <property type="nucleotide sequence ID" value="NZ_QRWI01000001.1"/>
</dbReference>
<dbReference type="GO" id="GO:0043952">
    <property type="term" value="P:protein transport by the Sec complex"/>
    <property type="evidence" value="ECO:0007669"/>
    <property type="project" value="TreeGrafter"/>
</dbReference>
<dbReference type="SUPFAM" id="SSF52540">
    <property type="entry name" value="P-loop containing nucleoside triphosphate hydrolases"/>
    <property type="match status" value="2"/>
</dbReference>
<dbReference type="GO" id="GO:0005524">
    <property type="term" value="F:ATP binding"/>
    <property type="evidence" value="ECO:0007669"/>
    <property type="project" value="UniProtKB-UniRule"/>
</dbReference>
<evidence type="ECO:0000256" key="4">
    <source>
        <dbReference type="ARBA" id="ARBA00022475"/>
    </source>
</evidence>
<keyword evidence="8 12" id="KW-0653">Protein transport</keyword>
<evidence type="ECO:0000256" key="8">
    <source>
        <dbReference type="ARBA" id="ARBA00022927"/>
    </source>
</evidence>
<dbReference type="PRINTS" id="PR00906">
    <property type="entry name" value="SECA"/>
</dbReference>
<feature type="binding site" evidence="12">
    <location>
        <position position="488"/>
    </location>
    <ligand>
        <name>ATP</name>
        <dbReference type="ChEBI" id="CHEBI:30616"/>
    </ligand>
</feature>
<keyword evidence="6 12" id="KW-0547">Nucleotide-binding</keyword>
<keyword evidence="4 12" id="KW-1003">Cell membrane</keyword>
<dbReference type="GO" id="GO:0031522">
    <property type="term" value="C:cell envelope Sec protein transport complex"/>
    <property type="evidence" value="ECO:0007669"/>
    <property type="project" value="TreeGrafter"/>
</dbReference>
<dbReference type="PANTHER" id="PTHR30612:SF0">
    <property type="entry name" value="CHLOROPLAST PROTEIN-TRANSPORTING ATPASE"/>
    <property type="match status" value="1"/>
</dbReference>
<dbReference type="InterPro" id="IPR022490">
    <property type="entry name" value="SecA2"/>
</dbReference>
<dbReference type="PROSITE" id="PS51196">
    <property type="entry name" value="SECA_MOTOR_DEAD"/>
    <property type="match status" value="1"/>
</dbReference>
<gene>
    <name evidence="16" type="primary">secA2</name>
    <name evidence="12" type="synonym">secA</name>
    <name evidence="16" type="ORF">DW753_02185</name>
</gene>
<dbReference type="InterPro" id="IPR036266">
    <property type="entry name" value="SecA_Wing/Scaffold_sf"/>
</dbReference>
<dbReference type="Pfam" id="PF07516">
    <property type="entry name" value="SecA_SW"/>
    <property type="match status" value="1"/>
</dbReference>
<feature type="domain" description="SecA family profile" evidence="15">
    <location>
        <begin position="1"/>
        <end position="566"/>
    </location>
</feature>
<evidence type="ECO:0000259" key="13">
    <source>
        <dbReference type="PROSITE" id="PS51192"/>
    </source>
</evidence>
<dbReference type="InterPro" id="IPR014018">
    <property type="entry name" value="SecA_motor_DEAD"/>
</dbReference>
<evidence type="ECO:0000259" key="14">
    <source>
        <dbReference type="PROSITE" id="PS51194"/>
    </source>
</evidence>
<dbReference type="AlphaFoldDB" id="A0A414IX74"/>
<comment type="subunit">
    <text evidence="12">Monomer and homodimer. Part of the essential Sec protein translocation apparatus which comprises SecA, SecYEG and auxiliary proteins SecDF. Other proteins may also be involved.</text>
</comment>
<evidence type="ECO:0000256" key="11">
    <source>
        <dbReference type="ARBA" id="ARBA00023136"/>
    </source>
</evidence>
<dbReference type="GO" id="GO:0005829">
    <property type="term" value="C:cytosol"/>
    <property type="evidence" value="ECO:0007669"/>
    <property type="project" value="TreeGrafter"/>
</dbReference>
<feature type="binding site" evidence="12">
    <location>
        <position position="76"/>
    </location>
    <ligand>
        <name>ATP</name>
        <dbReference type="ChEBI" id="CHEBI:30616"/>
    </ligand>
</feature>
<dbReference type="InterPro" id="IPR027417">
    <property type="entry name" value="P-loop_NTPase"/>
</dbReference>
<dbReference type="GO" id="GO:0008564">
    <property type="term" value="F:protein-exporting ATPase activity"/>
    <property type="evidence" value="ECO:0007669"/>
    <property type="project" value="UniProtKB-EC"/>
</dbReference>
<name>A0A414IX74_9FIRM</name>
<accession>A0A414IX74</accession>
<dbReference type="FunFam" id="3.40.50.300:FF:000429">
    <property type="entry name" value="Preprotein translocase subunit SecA"/>
    <property type="match status" value="1"/>
</dbReference>
<dbReference type="SUPFAM" id="SSF81886">
    <property type="entry name" value="Helical scaffold and wing domains of SecA"/>
    <property type="match status" value="1"/>
</dbReference>
<feature type="domain" description="Helicase C-terminal" evidence="14">
    <location>
        <begin position="414"/>
        <end position="576"/>
    </location>
</feature>
<dbReference type="InterPro" id="IPR014001">
    <property type="entry name" value="Helicase_ATP-bd"/>
</dbReference>
<evidence type="ECO:0000256" key="3">
    <source>
        <dbReference type="ARBA" id="ARBA00022448"/>
    </source>
</evidence>
<comment type="catalytic activity">
    <reaction evidence="12">
        <text>ATP + H2O + cellular proteinSide 1 = ADP + phosphate + cellular proteinSide 2.</text>
        <dbReference type="EC" id="7.4.2.8"/>
    </reaction>
</comment>
<evidence type="ECO:0000256" key="1">
    <source>
        <dbReference type="ARBA" id="ARBA00004170"/>
    </source>
</evidence>
<evidence type="ECO:0000256" key="5">
    <source>
        <dbReference type="ARBA" id="ARBA00022490"/>
    </source>
</evidence>
<dbReference type="PROSITE" id="PS51194">
    <property type="entry name" value="HELICASE_CTER"/>
    <property type="match status" value="1"/>
</dbReference>
<dbReference type="PANTHER" id="PTHR30612">
    <property type="entry name" value="SECA INNER MEMBRANE COMPONENT OF SEC PROTEIN SECRETION SYSTEM"/>
    <property type="match status" value="1"/>
</dbReference>
<dbReference type="Gene3D" id="1.10.3060.10">
    <property type="entry name" value="Helical scaffold and wing domains of SecA"/>
    <property type="match status" value="1"/>
</dbReference>
<keyword evidence="11 12" id="KW-0472">Membrane</keyword>
<keyword evidence="9 12" id="KW-1278">Translocase</keyword>
<evidence type="ECO:0000259" key="15">
    <source>
        <dbReference type="PROSITE" id="PS51196"/>
    </source>
</evidence>
<dbReference type="Pfam" id="PF21090">
    <property type="entry name" value="P-loop_SecA"/>
    <property type="match status" value="1"/>
</dbReference>
<feature type="binding site" evidence="12">
    <location>
        <begin position="94"/>
        <end position="98"/>
    </location>
    <ligand>
        <name>ATP</name>
        <dbReference type="ChEBI" id="CHEBI:30616"/>
    </ligand>
</feature>
<dbReference type="InterPro" id="IPR011116">
    <property type="entry name" value="SecA_Wing/Scaffold"/>
</dbReference>
<dbReference type="GO" id="GO:0006605">
    <property type="term" value="P:protein targeting"/>
    <property type="evidence" value="ECO:0007669"/>
    <property type="project" value="UniProtKB-UniRule"/>
</dbReference>
<dbReference type="Pfam" id="PF01043">
    <property type="entry name" value="SecA_PP_bind"/>
    <property type="match status" value="1"/>
</dbReference>
<dbReference type="EMBL" id="QSKC01000002">
    <property type="protein sequence ID" value="RHE34110.1"/>
    <property type="molecule type" value="Genomic_DNA"/>
</dbReference>
<keyword evidence="7 12" id="KW-0067">ATP-binding</keyword>
<dbReference type="Gene3D" id="3.40.50.300">
    <property type="entry name" value="P-loop containing nucleotide triphosphate hydrolases"/>
    <property type="match status" value="2"/>
</dbReference>
<proteinExistence type="inferred from homology"/>
<dbReference type="PROSITE" id="PS51192">
    <property type="entry name" value="HELICASE_ATP_BIND_1"/>
    <property type="match status" value="1"/>
</dbReference>
<dbReference type="SMART" id="SM00957">
    <property type="entry name" value="SecA_DEAD"/>
    <property type="match status" value="1"/>
</dbReference>